<dbReference type="InterPro" id="IPR000850">
    <property type="entry name" value="Adenylat/UMP-CMP_kin"/>
</dbReference>
<dbReference type="RefSeq" id="XP_052946596.1">
    <property type="nucleotide sequence ID" value="XM_053085561.1"/>
</dbReference>
<evidence type="ECO:0000256" key="4">
    <source>
        <dbReference type="ARBA" id="ARBA00022679"/>
    </source>
</evidence>
<keyword evidence="9" id="KW-0539">Nucleus</keyword>
<dbReference type="AlphaFoldDB" id="A0AA38HD30"/>
<comment type="caution">
    <text evidence="12">The sequence shown here is derived from an EMBL/GenBank/DDBJ whole genome shotgun (WGS) entry which is preliminary data.</text>
</comment>
<dbReference type="HAMAP" id="MF_00235">
    <property type="entry name" value="Adenylate_kinase_Adk"/>
    <property type="match status" value="1"/>
</dbReference>
<keyword evidence="3" id="KW-0963">Cytoplasm</keyword>
<dbReference type="GO" id="GO:0006207">
    <property type="term" value="P:'de novo' pyrimidine nucleobase biosynthetic process"/>
    <property type="evidence" value="ECO:0007669"/>
    <property type="project" value="InterPro"/>
</dbReference>
<evidence type="ECO:0000256" key="5">
    <source>
        <dbReference type="ARBA" id="ARBA00022741"/>
    </source>
</evidence>
<dbReference type="Pfam" id="PF13207">
    <property type="entry name" value="AAA_17"/>
    <property type="match status" value="1"/>
</dbReference>
<evidence type="ECO:0000313" key="13">
    <source>
        <dbReference type="Proteomes" id="UP001164286"/>
    </source>
</evidence>
<dbReference type="SUPFAM" id="SSF52540">
    <property type="entry name" value="P-loop containing nucleoside triphosphate hydrolases"/>
    <property type="match status" value="1"/>
</dbReference>
<keyword evidence="8" id="KW-0665">Pyrimidine biosynthesis</keyword>
<dbReference type="GO" id="GO:0005737">
    <property type="term" value="C:cytoplasm"/>
    <property type="evidence" value="ECO:0007669"/>
    <property type="project" value="UniProtKB-SubCell"/>
</dbReference>
<keyword evidence="13" id="KW-1185">Reference proteome</keyword>
<dbReference type="GO" id="GO:0004017">
    <property type="term" value="F:AMP kinase activity"/>
    <property type="evidence" value="ECO:0007669"/>
    <property type="project" value="UniProtKB-EC"/>
</dbReference>
<reference evidence="12" key="1">
    <citation type="journal article" date="2022" name="G3 (Bethesda)">
        <title>High quality genome of the basidiomycete yeast Dioszegia hungarica PDD-24b-2 isolated from cloud water.</title>
        <authorList>
            <person name="Jarrige D."/>
            <person name="Haridas S."/>
            <person name="Bleykasten-Grosshans C."/>
            <person name="Joly M."/>
            <person name="Nadalig T."/>
            <person name="Sancelme M."/>
            <person name="Vuilleumier S."/>
            <person name="Grigoriev I.V."/>
            <person name="Amato P."/>
            <person name="Bringel F."/>
        </authorList>
    </citation>
    <scope>NUCLEOTIDE SEQUENCE</scope>
    <source>
        <strain evidence="12">PDD-24b-2</strain>
    </source>
</reference>
<feature type="non-terminal residue" evidence="12">
    <location>
        <position position="251"/>
    </location>
</feature>
<gene>
    <name evidence="12" type="ORF">MKK02DRAFT_15552</name>
</gene>
<dbReference type="EMBL" id="JAKWFO010000005">
    <property type="protein sequence ID" value="KAI9636819.1"/>
    <property type="molecule type" value="Genomic_DNA"/>
</dbReference>
<dbReference type="GO" id="GO:0006221">
    <property type="term" value="P:pyrimidine nucleotide biosynthetic process"/>
    <property type="evidence" value="ECO:0007669"/>
    <property type="project" value="UniProtKB-KW"/>
</dbReference>
<comment type="subcellular location">
    <subcellularLocation>
        <location evidence="1">Cytoplasm</location>
    </subcellularLocation>
</comment>
<dbReference type="CDD" id="cd01428">
    <property type="entry name" value="ADK"/>
    <property type="match status" value="1"/>
</dbReference>
<keyword evidence="6 11" id="KW-0418">Kinase</keyword>
<evidence type="ECO:0000256" key="8">
    <source>
        <dbReference type="ARBA" id="ARBA00022975"/>
    </source>
</evidence>
<evidence type="ECO:0000256" key="7">
    <source>
        <dbReference type="ARBA" id="ARBA00022840"/>
    </source>
</evidence>
<dbReference type="InterPro" id="IPR027417">
    <property type="entry name" value="P-loop_NTPase"/>
</dbReference>
<dbReference type="Gene3D" id="3.40.50.300">
    <property type="entry name" value="P-loop containing nucleotide triphosphate hydrolases"/>
    <property type="match status" value="1"/>
</dbReference>
<dbReference type="EC" id="2.7.4.3" evidence="2"/>
<evidence type="ECO:0000256" key="6">
    <source>
        <dbReference type="ARBA" id="ARBA00022777"/>
    </source>
</evidence>
<dbReference type="PANTHER" id="PTHR23359">
    <property type="entry name" value="NUCLEOTIDE KINASE"/>
    <property type="match status" value="1"/>
</dbReference>
<dbReference type="HAMAP" id="MF_03172">
    <property type="entry name" value="Adenylate_kinase_UMP_CMP_kin"/>
    <property type="match status" value="1"/>
</dbReference>
<dbReference type="Proteomes" id="UP001164286">
    <property type="component" value="Unassembled WGS sequence"/>
</dbReference>
<evidence type="ECO:0000256" key="3">
    <source>
        <dbReference type="ARBA" id="ARBA00022490"/>
    </source>
</evidence>
<evidence type="ECO:0000256" key="10">
    <source>
        <dbReference type="ARBA" id="ARBA00048116"/>
    </source>
</evidence>
<protein>
    <recommendedName>
        <fullName evidence="2">adenylate kinase</fullName>
        <ecNumber evidence="2">2.7.4.3</ecNumber>
    </recommendedName>
</protein>
<keyword evidence="7" id="KW-0067">ATP-binding</keyword>
<evidence type="ECO:0000256" key="1">
    <source>
        <dbReference type="ARBA" id="ARBA00004496"/>
    </source>
</evidence>
<dbReference type="FunFam" id="3.40.50.300:FF:000315">
    <property type="entry name" value="Adenylate kinase 1"/>
    <property type="match status" value="1"/>
</dbReference>
<evidence type="ECO:0000256" key="9">
    <source>
        <dbReference type="ARBA" id="ARBA00023242"/>
    </source>
</evidence>
<dbReference type="InterPro" id="IPR006266">
    <property type="entry name" value="UMP_CMP_kinase"/>
</dbReference>
<comment type="similarity">
    <text evidence="11">Belongs to the adenylate kinase family.</text>
</comment>
<comment type="catalytic activity">
    <reaction evidence="10">
        <text>UMP + ATP = UDP + ADP</text>
        <dbReference type="Rhea" id="RHEA:24400"/>
        <dbReference type="ChEBI" id="CHEBI:30616"/>
        <dbReference type="ChEBI" id="CHEBI:57865"/>
        <dbReference type="ChEBI" id="CHEBI:58223"/>
        <dbReference type="ChEBI" id="CHEBI:456216"/>
        <dbReference type="EC" id="2.7.4.14"/>
    </reaction>
</comment>
<dbReference type="GO" id="GO:0005524">
    <property type="term" value="F:ATP binding"/>
    <property type="evidence" value="ECO:0007669"/>
    <property type="project" value="UniProtKB-KW"/>
</dbReference>
<dbReference type="PROSITE" id="PS00113">
    <property type="entry name" value="ADENYLATE_KINASE"/>
    <property type="match status" value="1"/>
</dbReference>
<keyword evidence="5" id="KW-0547">Nucleotide-binding</keyword>
<accession>A0AA38HD30</accession>
<dbReference type="PRINTS" id="PR00094">
    <property type="entry name" value="ADENYLTKNASE"/>
</dbReference>
<sequence>HAQPAVASTTSAPTDAAVKSSTTAAPVAAASSTPAASSGVAFDAAKVKVIFVLGGPGAGKGTQCERLVRDYGFKHLSAGDLLRAEQNREGSTYGEMIKDHIRQGQIVPMEVTVKLLENAMHDTLKSPPTFTSGSSKNLEQEWTGGKGRFLIDGFPRKMDQALKFDESVCKSSFVLFITTTEEVMLDRLLERGKTSGRDDDNRESITKRFKTFIETSMPVVDYYRKRDLVEEVDSSPSPDEVYANVQKIMDK</sequence>
<evidence type="ECO:0000256" key="11">
    <source>
        <dbReference type="RuleBase" id="RU003330"/>
    </source>
</evidence>
<evidence type="ECO:0000256" key="2">
    <source>
        <dbReference type="ARBA" id="ARBA00012955"/>
    </source>
</evidence>
<proteinExistence type="inferred from homology"/>
<name>A0AA38HD30_9TREE</name>
<feature type="non-terminal residue" evidence="12">
    <location>
        <position position="1"/>
    </location>
</feature>
<evidence type="ECO:0000313" key="12">
    <source>
        <dbReference type="EMBL" id="KAI9636819.1"/>
    </source>
</evidence>
<keyword evidence="4 11" id="KW-0808">Transferase</keyword>
<dbReference type="GeneID" id="77724762"/>
<organism evidence="12 13">
    <name type="scientific">Dioszegia hungarica</name>
    <dbReference type="NCBI Taxonomy" id="4972"/>
    <lineage>
        <taxon>Eukaryota</taxon>
        <taxon>Fungi</taxon>
        <taxon>Dikarya</taxon>
        <taxon>Basidiomycota</taxon>
        <taxon>Agaricomycotina</taxon>
        <taxon>Tremellomycetes</taxon>
        <taxon>Tremellales</taxon>
        <taxon>Bulleribasidiaceae</taxon>
        <taxon>Dioszegia</taxon>
    </lineage>
</organism>
<dbReference type="InterPro" id="IPR033690">
    <property type="entry name" value="Adenylat_kinase_CS"/>
</dbReference>